<feature type="transmembrane region" description="Helical" evidence="13">
    <location>
        <begin position="435"/>
        <end position="453"/>
    </location>
</feature>
<sequence>MMRPAPAYASPSLGSLARRLLLLAGVAVQLTVLLRLVYVDYFGSSAVVLTTQEQEVGAAARSRADESVWAAAASAAAEESEEFGEHDDGGGLQSEPDAGYATSQRTPTATATAAVSQARAVSFETHPLCPRARSLPALPKAEHRRAAAMQGHVRRRLRRRLMQAMGESKDHINKLGKKERLEAKRLIALEDEKSSVSWRTQWCAAEKAASKASPVPPAAAKEIRGCLRAGGDACDAPGARQAISRLASVVGIRQHARGAGGNFPCIFANRALCPVNRTVRAKETGVSYESVAFDLPLPDTDADDLFDTCAVVGNGARTESVADAARLIDAHDAVIRMNDMMRFGCGGAGAASDGVKLCGQGERSWANATASQRRRGGGDDGSVDTLASVWGTKTTFRMLNKKHAEKLVKLGVSARAAGHAAYAPSAGESLAKMEAFFYVLFAFCLLGVGAMEARKYRSSGSSGSGSESSSKGAVPSGSFLSFRNNYLFVYCLMMAGDWLQGPYVYALYSHYGYGVGDIGQLFIAGFGSSMIFGTVVGSLADKHGRKMAALCYVVTYVASCITKHWSDYGVLMLGRFFGGIATSLLFSAFESWYIAEHTRRGYDDEWLGGTFTKQVFLGNGLVAILSGLLANTLVTNFEMGPVAPFDAAAFFLTIGGGVIFMTWSENYGASEGGGENSSFAVQFRNAMEAIKNDKKVALLGAIQSMFEASMYTFVFLWTPALSPHGENIPHGFIFATFMLASMGGSSIADRLMSLPGMPPIESYMQIVFVVSAGTLAVPVILKPFNTPPDPNAHAGFTGSGPGISRIGEVQMVAFCLFEVCVGVFWPSIMRMRAKYIPEEVRATIMNIFRIPLNLFVCIVLYNVAAFPLELMFAMCALFLMGSAFCQRMLAAMAGVRDNGEMKTEV</sequence>
<dbReference type="GO" id="GO:0005886">
    <property type="term" value="C:plasma membrane"/>
    <property type="evidence" value="ECO:0007669"/>
    <property type="project" value="UniProtKB-SubCell"/>
</dbReference>
<dbReference type="GO" id="GO:0015098">
    <property type="term" value="F:molybdate ion transmembrane transporter activity"/>
    <property type="evidence" value="ECO:0007669"/>
    <property type="project" value="InterPro"/>
</dbReference>
<dbReference type="InterPro" id="IPR008509">
    <property type="entry name" value="MOT2/MFSD5"/>
</dbReference>
<dbReference type="PANTHER" id="PTHR23516">
    <property type="entry name" value="SAM (S-ADENOSYL METHIONINE) TRANSPORTER"/>
    <property type="match status" value="1"/>
</dbReference>
<feature type="transmembrane region" description="Helical" evidence="13">
    <location>
        <begin position="760"/>
        <end position="781"/>
    </location>
</feature>
<evidence type="ECO:0000256" key="9">
    <source>
        <dbReference type="ARBA" id="ARBA00023136"/>
    </source>
</evidence>
<evidence type="ECO:0000256" key="11">
    <source>
        <dbReference type="ARBA" id="ARBA00032555"/>
    </source>
</evidence>
<protein>
    <recommendedName>
        <fullName evidence="3">Molybdate-anion transporter</fullName>
    </recommendedName>
    <alternativeName>
        <fullName evidence="10">Major facilitator superfamily domain-containing protein 5</fullName>
    </alternativeName>
    <alternativeName>
        <fullName evidence="11">Molybdate transporter 2 homolog</fullName>
    </alternativeName>
</protein>
<dbReference type="OrthoDB" id="263957at2759"/>
<evidence type="ECO:0000256" key="10">
    <source>
        <dbReference type="ARBA" id="ARBA00030646"/>
    </source>
</evidence>
<evidence type="ECO:0000313" key="15">
    <source>
        <dbReference type="Proteomes" id="UP000660262"/>
    </source>
</evidence>
<dbReference type="CDD" id="cd17487">
    <property type="entry name" value="MFS_MFSD5_like"/>
    <property type="match status" value="1"/>
</dbReference>
<evidence type="ECO:0000256" key="4">
    <source>
        <dbReference type="ARBA" id="ARBA00022448"/>
    </source>
</evidence>
<accession>A0A830HFZ8</accession>
<evidence type="ECO:0000256" key="6">
    <source>
        <dbReference type="ARBA" id="ARBA00022692"/>
    </source>
</evidence>
<evidence type="ECO:0000256" key="8">
    <source>
        <dbReference type="ARBA" id="ARBA00023065"/>
    </source>
</evidence>
<dbReference type="SUPFAM" id="SSF103473">
    <property type="entry name" value="MFS general substrate transporter"/>
    <property type="match status" value="1"/>
</dbReference>
<feature type="transmembrane region" description="Helical" evidence="13">
    <location>
        <begin position="487"/>
        <end position="506"/>
    </location>
</feature>
<feature type="transmembrane region" description="Helical" evidence="13">
    <location>
        <begin position="696"/>
        <end position="716"/>
    </location>
</feature>
<feature type="transmembrane region" description="Helical" evidence="13">
    <location>
        <begin position="572"/>
        <end position="595"/>
    </location>
</feature>
<feature type="region of interest" description="Disordered" evidence="12">
    <location>
        <begin position="79"/>
        <end position="107"/>
    </location>
</feature>
<dbReference type="InterPro" id="IPR038578">
    <property type="entry name" value="GT29-like_sf"/>
</dbReference>
<dbReference type="Proteomes" id="UP000660262">
    <property type="component" value="Unassembled WGS sequence"/>
</dbReference>
<dbReference type="InterPro" id="IPR036259">
    <property type="entry name" value="MFS_trans_sf"/>
</dbReference>
<evidence type="ECO:0000256" key="1">
    <source>
        <dbReference type="ARBA" id="ARBA00003019"/>
    </source>
</evidence>
<keyword evidence="6 13" id="KW-0812">Transmembrane</keyword>
<keyword evidence="7 13" id="KW-1133">Transmembrane helix</keyword>
<evidence type="ECO:0000256" key="5">
    <source>
        <dbReference type="ARBA" id="ARBA00022475"/>
    </source>
</evidence>
<organism evidence="14 15">
    <name type="scientific">Pycnococcus provasolii</name>
    <dbReference type="NCBI Taxonomy" id="41880"/>
    <lineage>
        <taxon>Eukaryota</taxon>
        <taxon>Viridiplantae</taxon>
        <taxon>Chlorophyta</taxon>
        <taxon>Pseudoscourfieldiophyceae</taxon>
        <taxon>Pseudoscourfieldiales</taxon>
        <taxon>Pycnococcaceae</taxon>
        <taxon>Pycnococcus</taxon>
    </lineage>
</organism>
<keyword evidence="9 13" id="KW-0472">Membrane</keyword>
<feature type="transmembrane region" description="Helical" evidence="13">
    <location>
        <begin position="518"/>
        <end position="540"/>
    </location>
</feature>
<feature type="transmembrane region" description="Helical" evidence="13">
    <location>
        <begin position="728"/>
        <end position="748"/>
    </location>
</feature>
<reference evidence="14" key="1">
    <citation type="submission" date="2020-10" db="EMBL/GenBank/DDBJ databases">
        <title>Unveiling of a novel bifunctional photoreceptor, Dualchrome1, isolated from a cosmopolitan green alga.</title>
        <authorList>
            <person name="Suzuki S."/>
            <person name="Kawachi M."/>
        </authorList>
    </citation>
    <scope>NUCLEOTIDE SEQUENCE</scope>
    <source>
        <strain evidence="14">NIES 2893</strain>
    </source>
</reference>
<comment type="subcellular location">
    <subcellularLocation>
        <location evidence="2">Cell membrane</location>
        <topology evidence="2">Multi-pass membrane protein</topology>
    </subcellularLocation>
</comment>
<dbReference type="AlphaFoldDB" id="A0A830HFZ8"/>
<dbReference type="PANTHER" id="PTHR23516:SF1">
    <property type="entry name" value="MOLYBDATE-ANION TRANSPORTER"/>
    <property type="match status" value="1"/>
</dbReference>
<dbReference type="GO" id="GO:0006811">
    <property type="term" value="P:monoatomic ion transport"/>
    <property type="evidence" value="ECO:0007669"/>
    <property type="project" value="UniProtKB-KW"/>
</dbReference>
<keyword evidence="5" id="KW-1003">Cell membrane</keyword>
<feature type="transmembrane region" description="Helical" evidence="13">
    <location>
        <begin position="643"/>
        <end position="663"/>
    </location>
</feature>
<keyword evidence="4" id="KW-0813">Transport</keyword>
<proteinExistence type="predicted"/>
<feature type="transmembrane region" description="Helical" evidence="13">
    <location>
        <begin position="809"/>
        <end position="826"/>
    </location>
</feature>
<dbReference type="Pfam" id="PF05631">
    <property type="entry name" value="MFS_5"/>
    <property type="match status" value="1"/>
</dbReference>
<keyword evidence="15" id="KW-1185">Reference proteome</keyword>
<dbReference type="Gene3D" id="3.90.1480.20">
    <property type="entry name" value="Glycosyl transferase family 29"/>
    <property type="match status" value="1"/>
</dbReference>
<feature type="transmembrane region" description="Helical" evidence="13">
    <location>
        <begin position="616"/>
        <end position="637"/>
    </location>
</feature>
<comment type="function">
    <text evidence="1">Mediates high-affinity intracellular uptake of the rare oligo-element molybdenum.</text>
</comment>
<evidence type="ECO:0000313" key="14">
    <source>
        <dbReference type="EMBL" id="GHP04057.1"/>
    </source>
</evidence>
<feature type="transmembrane region" description="Helical" evidence="13">
    <location>
        <begin position="847"/>
        <end position="864"/>
    </location>
</feature>
<dbReference type="Gene3D" id="1.20.1250.20">
    <property type="entry name" value="MFS general substrate transporter like domains"/>
    <property type="match status" value="1"/>
</dbReference>
<evidence type="ECO:0000256" key="13">
    <source>
        <dbReference type="SAM" id="Phobius"/>
    </source>
</evidence>
<keyword evidence="8" id="KW-0406">Ion transport</keyword>
<evidence type="ECO:0000256" key="12">
    <source>
        <dbReference type="SAM" id="MobiDB-lite"/>
    </source>
</evidence>
<comment type="caution">
    <text evidence="14">The sequence shown here is derived from an EMBL/GenBank/DDBJ whole genome shotgun (WGS) entry which is preliminary data.</text>
</comment>
<evidence type="ECO:0000256" key="7">
    <source>
        <dbReference type="ARBA" id="ARBA00022989"/>
    </source>
</evidence>
<gene>
    <name evidence="14" type="ORF">PPROV_000281100</name>
</gene>
<name>A0A830HFZ8_9CHLO</name>
<feature type="transmembrane region" description="Helical" evidence="13">
    <location>
        <begin position="547"/>
        <end position="566"/>
    </location>
</feature>
<evidence type="ECO:0000256" key="3">
    <source>
        <dbReference type="ARBA" id="ARBA00021242"/>
    </source>
</evidence>
<dbReference type="EMBL" id="BNJQ01000006">
    <property type="protein sequence ID" value="GHP04057.1"/>
    <property type="molecule type" value="Genomic_DNA"/>
</dbReference>
<evidence type="ECO:0000256" key="2">
    <source>
        <dbReference type="ARBA" id="ARBA00004651"/>
    </source>
</evidence>